<dbReference type="Gene3D" id="1.20.1640.10">
    <property type="entry name" value="Multidrug efflux transporter AcrB transmembrane domain"/>
    <property type="match status" value="1"/>
</dbReference>
<dbReference type="AlphaFoldDB" id="A0A1Z3HQ33"/>
<dbReference type="GO" id="GO:0051301">
    <property type="term" value="P:cell division"/>
    <property type="evidence" value="ECO:0007669"/>
    <property type="project" value="UniProtKB-KW"/>
</dbReference>
<keyword evidence="3 9" id="KW-1003">Cell membrane</keyword>
<evidence type="ECO:0000256" key="1">
    <source>
        <dbReference type="ARBA" id="ARBA00004651"/>
    </source>
</evidence>
<evidence type="ECO:0000256" key="8">
    <source>
        <dbReference type="ARBA" id="ARBA00023136"/>
    </source>
</evidence>
<dbReference type="RefSeq" id="WP_088430376.1">
    <property type="nucleotide sequence ID" value="NZ_CP021983.2"/>
</dbReference>
<evidence type="ECO:0000256" key="6">
    <source>
        <dbReference type="ARBA" id="ARBA00022989"/>
    </source>
</evidence>
<dbReference type="OrthoDB" id="9805019at2"/>
<gene>
    <name evidence="9" type="primary">secD</name>
    <name evidence="14" type="ORF">XM38_033520</name>
</gene>
<feature type="transmembrane region" description="Helical" evidence="9">
    <location>
        <begin position="342"/>
        <end position="360"/>
    </location>
</feature>
<evidence type="ECO:0000259" key="12">
    <source>
        <dbReference type="Pfam" id="PF21760"/>
    </source>
</evidence>
<keyword evidence="5 9" id="KW-0653">Protein transport</keyword>
<dbReference type="PANTHER" id="PTHR30081">
    <property type="entry name" value="PROTEIN-EXPORT MEMBRANE PROTEIN SEC"/>
    <property type="match status" value="1"/>
</dbReference>
<keyword evidence="2 9" id="KW-0813">Transport</keyword>
<comment type="function">
    <text evidence="9">Part of the Sec protein translocase complex. Interacts with the SecYEG preprotein conducting channel. SecDF uses the proton motive force (PMF) to complete protein translocation after the ATP-dependent function of SecA.</text>
</comment>
<proteinExistence type="inferred from homology"/>
<evidence type="ECO:0000256" key="9">
    <source>
        <dbReference type="HAMAP-Rule" id="MF_01463"/>
    </source>
</evidence>
<dbReference type="NCBIfam" id="TIGR00916">
    <property type="entry name" value="2A0604s01"/>
    <property type="match status" value="1"/>
</dbReference>
<accession>A0A1Z3HQ33</accession>
<dbReference type="GO" id="GO:0043952">
    <property type="term" value="P:protein transport by the Sec complex"/>
    <property type="evidence" value="ECO:0007669"/>
    <property type="project" value="UniProtKB-UniRule"/>
</dbReference>
<evidence type="ECO:0000259" key="11">
    <source>
        <dbReference type="Pfam" id="PF02355"/>
    </source>
</evidence>
<dbReference type="FunFam" id="1.20.1640.10:FF:000004">
    <property type="entry name" value="Protein translocase subunit SecD"/>
    <property type="match status" value="1"/>
</dbReference>
<comment type="caution">
    <text evidence="9">Lacks conserved residue(s) required for the propagation of feature annotation.</text>
</comment>
<dbReference type="Pfam" id="PF22599">
    <property type="entry name" value="SecDF_P1_head"/>
    <property type="match status" value="1"/>
</dbReference>
<feature type="transmembrane region" description="Helical" evidence="9">
    <location>
        <begin position="438"/>
        <end position="465"/>
    </location>
</feature>
<dbReference type="InterPro" id="IPR055344">
    <property type="entry name" value="SecD_SecF_C_bact"/>
</dbReference>
<protein>
    <recommendedName>
        <fullName evidence="9">Protein translocase subunit SecD</fullName>
    </recommendedName>
</protein>
<dbReference type="InterPro" id="IPR048631">
    <property type="entry name" value="SecD_1st"/>
</dbReference>
<dbReference type="PANTHER" id="PTHR30081:SF1">
    <property type="entry name" value="PROTEIN TRANSLOCASE SUBUNIT SECD"/>
    <property type="match status" value="1"/>
</dbReference>
<keyword evidence="6 9" id="KW-1133">Transmembrane helix</keyword>
<dbReference type="GO" id="GO:0006605">
    <property type="term" value="P:protein targeting"/>
    <property type="evidence" value="ECO:0007669"/>
    <property type="project" value="UniProtKB-UniRule"/>
</dbReference>
<feature type="domain" description="Protein export membrane protein SecD/SecF C-terminal" evidence="11">
    <location>
        <begin position="295"/>
        <end position="464"/>
    </location>
</feature>
<evidence type="ECO:0000256" key="10">
    <source>
        <dbReference type="SAM" id="Coils"/>
    </source>
</evidence>
<dbReference type="Gene3D" id="3.30.70.3400">
    <property type="match status" value="1"/>
</dbReference>
<dbReference type="GO" id="GO:0015450">
    <property type="term" value="F:protein-transporting ATPase activity"/>
    <property type="evidence" value="ECO:0007669"/>
    <property type="project" value="InterPro"/>
</dbReference>
<keyword evidence="15" id="KW-1185">Reference proteome</keyword>
<dbReference type="Pfam" id="PF07549">
    <property type="entry name" value="Sec_GG"/>
    <property type="match status" value="1"/>
</dbReference>
<evidence type="ECO:0000256" key="2">
    <source>
        <dbReference type="ARBA" id="ARBA00022448"/>
    </source>
</evidence>
<evidence type="ECO:0000256" key="4">
    <source>
        <dbReference type="ARBA" id="ARBA00022692"/>
    </source>
</evidence>
<dbReference type="Pfam" id="PF21760">
    <property type="entry name" value="SecD_1st"/>
    <property type="match status" value="1"/>
</dbReference>
<dbReference type="PRINTS" id="PR00702">
    <property type="entry name" value="ACRIFLAVINRP"/>
</dbReference>
<dbReference type="KEGG" id="hhg:XM38_033520"/>
<evidence type="ECO:0000313" key="14">
    <source>
        <dbReference type="EMBL" id="ASC72395.1"/>
    </source>
</evidence>
<comment type="subcellular location">
    <subcellularLocation>
        <location evidence="1 9">Cell membrane</location>
        <topology evidence="1 9">Multi-pass membrane protein</topology>
    </subcellularLocation>
</comment>
<reference evidence="14 15" key="1">
    <citation type="journal article" date="2016" name="Biochim. Biophys. Acta">
        <title>Characterization of red-shifted phycobilisomes isolated from the chlorophyll f-containing cyanobacterium Halomicronema hongdechloris.</title>
        <authorList>
            <person name="Li Y."/>
            <person name="Lin Y."/>
            <person name="Garvey C.J."/>
            <person name="Birch D."/>
            <person name="Corkery R.W."/>
            <person name="Loughlin P.C."/>
            <person name="Scheer H."/>
            <person name="Willows R.D."/>
            <person name="Chen M."/>
        </authorList>
    </citation>
    <scope>NUCLEOTIDE SEQUENCE [LARGE SCALE GENOMIC DNA]</scope>
    <source>
        <strain evidence="14 15">C2206</strain>
    </source>
</reference>
<dbReference type="NCBIfam" id="TIGR01129">
    <property type="entry name" value="secD"/>
    <property type="match status" value="1"/>
</dbReference>
<evidence type="ECO:0000259" key="13">
    <source>
        <dbReference type="Pfam" id="PF22599"/>
    </source>
</evidence>
<dbReference type="HAMAP" id="MF_01463_B">
    <property type="entry name" value="SecD_B"/>
    <property type="match status" value="1"/>
</dbReference>
<dbReference type="InterPro" id="IPR001036">
    <property type="entry name" value="Acrflvin-R"/>
</dbReference>
<evidence type="ECO:0000313" key="15">
    <source>
        <dbReference type="Proteomes" id="UP000191901"/>
    </source>
</evidence>
<keyword evidence="4 9" id="KW-0812">Transmembrane</keyword>
<dbReference type="SUPFAM" id="SSF82866">
    <property type="entry name" value="Multidrug efflux transporter AcrB transmembrane domain"/>
    <property type="match status" value="1"/>
</dbReference>
<feature type="transmembrane region" description="Helical" evidence="9">
    <location>
        <begin position="406"/>
        <end position="432"/>
    </location>
</feature>
<dbReference type="InterPro" id="IPR005791">
    <property type="entry name" value="SecD"/>
</dbReference>
<organism evidence="14 15">
    <name type="scientific">Halomicronema hongdechloris C2206</name>
    <dbReference type="NCBI Taxonomy" id="1641165"/>
    <lineage>
        <taxon>Bacteria</taxon>
        <taxon>Bacillati</taxon>
        <taxon>Cyanobacteriota</taxon>
        <taxon>Cyanophyceae</taxon>
        <taxon>Nodosilineales</taxon>
        <taxon>Nodosilineaceae</taxon>
        <taxon>Halomicronema</taxon>
    </lineage>
</organism>
<feature type="domain" description="SecDF P1 head subdomain" evidence="13">
    <location>
        <begin position="184"/>
        <end position="291"/>
    </location>
</feature>
<dbReference type="STRING" id="1641165.XM38_26810"/>
<comment type="function">
    <text evidence="9">Probably participates in protein translocation into and across both the cytoplasmic and thylakoid membranes in cyanobacterial cells.</text>
</comment>
<dbReference type="Proteomes" id="UP000191901">
    <property type="component" value="Chromosome"/>
</dbReference>
<sequence length="485" mass="51936">MARQRLLLGLVVALAIAAVMAIIQVPTRLGLDLRGGSQLTLQVQPTQEIPDITDRNMEAVRQVVEGRVNGLGVSESVVQILGNDQLLVQLPGISDPEQAERVLGGTAQLEFRPQKPGTEQQLTVENQVLQSELSELEALRAAQDNQDDGAASTPETIEQLSPAERQARLEALQQSVQDSEAAIANLFESTQLTGDKLEDAIARPNNAGTGWEVVIEFTSEGADLFADMTRRIAGTGRSVGIFLDNRLISAPSVDVEFAETGITGGGAVISGNFDAQAARELEIQLRGGALPLPVEVVENRTVGPSLGRDSIRSSLYAAVGGLILVLIFMVAYYRLPGLLADLALVVYALLTWAAFNLLGVTITLPGIAGFILSIGMAVDANVLIFERTREELRAGKTLYRSVESGFHRAFSSILDSNVTTLIACAALFWFGAGLVKGFALTLAIGVAISMFTAVTCSRSLLLFVLSWAQFRKPELFCPGLYQARS</sequence>
<feature type="transmembrane region" description="Helical" evidence="9">
    <location>
        <begin position="315"/>
        <end position="335"/>
    </location>
</feature>
<dbReference type="GO" id="GO:0065002">
    <property type="term" value="P:intracellular protein transmembrane transport"/>
    <property type="evidence" value="ECO:0007669"/>
    <property type="project" value="UniProtKB-UniRule"/>
</dbReference>
<keyword evidence="10" id="KW-0175">Coiled coil</keyword>
<feature type="coiled-coil region" evidence="10">
    <location>
        <begin position="119"/>
        <end position="189"/>
    </location>
</feature>
<evidence type="ECO:0000256" key="3">
    <source>
        <dbReference type="ARBA" id="ARBA00022475"/>
    </source>
</evidence>
<evidence type="ECO:0000256" key="5">
    <source>
        <dbReference type="ARBA" id="ARBA00022927"/>
    </source>
</evidence>
<keyword evidence="7 9" id="KW-0811">Translocation</keyword>
<feature type="transmembrane region" description="Helical" evidence="9">
    <location>
        <begin position="366"/>
        <end position="385"/>
    </location>
</feature>
<dbReference type="InterPro" id="IPR054384">
    <property type="entry name" value="SecDF_P1_head"/>
</dbReference>
<dbReference type="InterPro" id="IPR022646">
    <property type="entry name" value="SecD/SecF_CS"/>
</dbReference>
<dbReference type="InterPro" id="IPR022813">
    <property type="entry name" value="SecD/SecF_arch_bac"/>
</dbReference>
<dbReference type="InterPro" id="IPR048634">
    <property type="entry name" value="SecD_SecF_C"/>
</dbReference>
<dbReference type="EMBL" id="CP021983">
    <property type="protein sequence ID" value="ASC72395.1"/>
    <property type="molecule type" value="Genomic_DNA"/>
</dbReference>
<comment type="similarity">
    <text evidence="9">Belongs to the SecD/SecF family. SecD subfamily.</text>
</comment>
<name>A0A1Z3HQ33_9CYAN</name>
<keyword evidence="8 9" id="KW-0472">Membrane</keyword>
<dbReference type="Gene3D" id="3.30.1360.200">
    <property type="match status" value="1"/>
</dbReference>
<comment type="subunit">
    <text evidence="9">Forms a complex with SecF. Part of the essential Sec protein translocation apparatus which comprises SecA, SecYEG and auxiliary proteins SecDF. Other proteins may also be involved.</text>
</comment>
<dbReference type="GO" id="GO:0005886">
    <property type="term" value="C:plasma membrane"/>
    <property type="evidence" value="ECO:0007669"/>
    <property type="project" value="UniProtKB-SubCell"/>
</dbReference>
<evidence type="ECO:0000256" key="7">
    <source>
        <dbReference type="ARBA" id="ARBA00023010"/>
    </source>
</evidence>
<feature type="domain" description="Protein translocase subunit SecDF P1" evidence="12">
    <location>
        <begin position="57"/>
        <end position="114"/>
    </location>
</feature>
<dbReference type="Pfam" id="PF02355">
    <property type="entry name" value="SecD_SecF_C"/>
    <property type="match status" value="1"/>
</dbReference>